<feature type="non-terminal residue" evidence="10">
    <location>
        <position position="1"/>
    </location>
</feature>
<feature type="transmembrane region" description="Helical" evidence="8">
    <location>
        <begin position="104"/>
        <end position="123"/>
    </location>
</feature>
<name>A0A382E4H9_9ZZZZ</name>
<evidence type="ECO:0000256" key="7">
    <source>
        <dbReference type="ARBA" id="ARBA00023136"/>
    </source>
</evidence>
<accession>A0A382E4H9</accession>
<gene>
    <name evidence="10" type="ORF">METZ01_LOCUS198199</name>
</gene>
<keyword evidence="7 8" id="KW-0472">Membrane</keyword>
<sequence>VKHSTRRIRDFWLLFTGPAIWWSLVLLVPYVIMLMISFYSRKFPFHVPDFQFGNYLKLVEDPQYFLVIFRSLKIAFLVGVTAFVISYPLSYCLARKIKSNRVRLLLYVATIIPLWVSYLLRAYTWKTILGSEGILNSFLMWTGIIQEPSTFFLYNQFAMVITMAYIFTPFMVMPVYASLEKIPPSLIEASKDLGAGRIRTFLKITLPLSMPGVLAGFTFTFCLSAGDFISPALVGGPYSNMVANVVATQFGIAMNWPLGSALGMVLLFIVLAVITLSDRLERAGRINLA</sequence>
<feature type="transmembrane region" description="Helical" evidence="8">
    <location>
        <begin position="200"/>
        <end position="226"/>
    </location>
</feature>
<evidence type="ECO:0000256" key="5">
    <source>
        <dbReference type="ARBA" id="ARBA00022692"/>
    </source>
</evidence>
<feature type="transmembrane region" description="Helical" evidence="8">
    <location>
        <begin position="157"/>
        <end position="179"/>
    </location>
</feature>
<evidence type="ECO:0000256" key="1">
    <source>
        <dbReference type="ARBA" id="ARBA00004651"/>
    </source>
</evidence>
<keyword evidence="3" id="KW-0813">Transport</keyword>
<dbReference type="InterPro" id="IPR035906">
    <property type="entry name" value="MetI-like_sf"/>
</dbReference>
<keyword evidence="6 8" id="KW-1133">Transmembrane helix</keyword>
<comment type="subcellular location">
    <subcellularLocation>
        <location evidence="1">Cell membrane</location>
        <topology evidence="1">Multi-pass membrane protein</topology>
    </subcellularLocation>
</comment>
<dbReference type="Gene3D" id="1.10.3720.10">
    <property type="entry name" value="MetI-like"/>
    <property type="match status" value="1"/>
</dbReference>
<dbReference type="InterPro" id="IPR000515">
    <property type="entry name" value="MetI-like"/>
</dbReference>
<evidence type="ECO:0000259" key="9">
    <source>
        <dbReference type="PROSITE" id="PS50928"/>
    </source>
</evidence>
<dbReference type="EMBL" id="UINC01042554">
    <property type="protein sequence ID" value="SVB45345.1"/>
    <property type="molecule type" value="Genomic_DNA"/>
</dbReference>
<dbReference type="PROSITE" id="PS50928">
    <property type="entry name" value="ABC_TM1"/>
    <property type="match status" value="1"/>
</dbReference>
<dbReference type="CDD" id="cd06261">
    <property type="entry name" value="TM_PBP2"/>
    <property type="match status" value="1"/>
</dbReference>
<evidence type="ECO:0000256" key="6">
    <source>
        <dbReference type="ARBA" id="ARBA00022989"/>
    </source>
</evidence>
<comment type="similarity">
    <text evidence="2">Belongs to the binding-protein-dependent transport system permease family. CysTW subfamily.</text>
</comment>
<evidence type="ECO:0000256" key="8">
    <source>
        <dbReference type="SAM" id="Phobius"/>
    </source>
</evidence>
<dbReference type="AlphaFoldDB" id="A0A382E4H9"/>
<evidence type="ECO:0000256" key="4">
    <source>
        <dbReference type="ARBA" id="ARBA00022475"/>
    </source>
</evidence>
<evidence type="ECO:0000313" key="10">
    <source>
        <dbReference type="EMBL" id="SVB45345.1"/>
    </source>
</evidence>
<dbReference type="GO" id="GO:0055085">
    <property type="term" value="P:transmembrane transport"/>
    <property type="evidence" value="ECO:0007669"/>
    <property type="project" value="InterPro"/>
</dbReference>
<organism evidence="10">
    <name type="scientific">marine metagenome</name>
    <dbReference type="NCBI Taxonomy" id="408172"/>
    <lineage>
        <taxon>unclassified sequences</taxon>
        <taxon>metagenomes</taxon>
        <taxon>ecological metagenomes</taxon>
    </lineage>
</organism>
<evidence type="ECO:0000256" key="3">
    <source>
        <dbReference type="ARBA" id="ARBA00022448"/>
    </source>
</evidence>
<dbReference type="Pfam" id="PF00528">
    <property type="entry name" value="BPD_transp_1"/>
    <property type="match status" value="1"/>
</dbReference>
<proteinExistence type="inferred from homology"/>
<keyword evidence="5 8" id="KW-0812">Transmembrane</keyword>
<feature type="transmembrane region" description="Helical" evidence="8">
    <location>
        <begin position="64"/>
        <end position="92"/>
    </location>
</feature>
<keyword evidence="4" id="KW-1003">Cell membrane</keyword>
<dbReference type="PANTHER" id="PTHR42929">
    <property type="entry name" value="INNER MEMBRANE ABC TRANSPORTER PERMEASE PROTEIN YDCU-RELATED-RELATED"/>
    <property type="match status" value="1"/>
</dbReference>
<feature type="transmembrane region" description="Helical" evidence="8">
    <location>
        <begin position="256"/>
        <end position="276"/>
    </location>
</feature>
<feature type="transmembrane region" description="Helical" evidence="8">
    <location>
        <begin position="12"/>
        <end position="39"/>
    </location>
</feature>
<dbReference type="SUPFAM" id="SSF161098">
    <property type="entry name" value="MetI-like"/>
    <property type="match status" value="1"/>
</dbReference>
<protein>
    <recommendedName>
        <fullName evidence="9">ABC transmembrane type-1 domain-containing protein</fullName>
    </recommendedName>
</protein>
<evidence type="ECO:0000256" key="2">
    <source>
        <dbReference type="ARBA" id="ARBA00007069"/>
    </source>
</evidence>
<feature type="domain" description="ABC transmembrane type-1" evidence="9">
    <location>
        <begin position="68"/>
        <end position="277"/>
    </location>
</feature>
<dbReference type="GO" id="GO:0005886">
    <property type="term" value="C:plasma membrane"/>
    <property type="evidence" value="ECO:0007669"/>
    <property type="project" value="UniProtKB-SubCell"/>
</dbReference>
<reference evidence="10" key="1">
    <citation type="submission" date="2018-05" db="EMBL/GenBank/DDBJ databases">
        <authorList>
            <person name="Lanie J.A."/>
            <person name="Ng W.-L."/>
            <person name="Kazmierczak K.M."/>
            <person name="Andrzejewski T.M."/>
            <person name="Davidsen T.M."/>
            <person name="Wayne K.J."/>
            <person name="Tettelin H."/>
            <person name="Glass J.I."/>
            <person name="Rusch D."/>
            <person name="Podicherti R."/>
            <person name="Tsui H.-C.T."/>
            <person name="Winkler M.E."/>
        </authorList>
    </citation>
    <scope>NUCLEOTIDE SEQUENCE</scope>
</reference>
<dbReference type="PANTHER" id="PTHR42929:SF1">
    <property type="entry name" value="INNER MEMBRANE ABC TRANSPORTER PERMEASE PROTEIN YDCU-RELATED"/>
    <property type="match status" value="1"/>
</dbReference>